<dbReference type="AlphaFoldDB" id="A0A1J7IYI5"/>
<dbReference type="EMBL" id="KV875094">
    <property type="protein sequence ID" value="OIW32815.1"/>
    <property type="molecule type" value="Genomic_DNA"/>
</dbReference>
<dbReference type="PROSITE" id="PS50888">
    <property type="entry name" value="BHLH"/>
    <property type="match status" value="1"/>
</dbReference>
<feature type="compositionally biased region" description="Polar residues" evidence="1">
    <location>
        <begin position="91"/>
        <end position="101"/>
    </location>
</feature>
<feature type="domain" description="BHLH" evidence="2">
    <location>
        <begin position="111"/>
        <end position="185"/>
    </location>
</feature>
<evidence type="ECO:0000313" key="3">
    <source>
        <dbReference type="EMBL" id="OIW32815.1"/>
    </source>
</evidence>
<dbReference type="SUPFAM" id="SSF47459">
    <property type="entry name" value="HLH, helix-loop-helix DNA-binding domain"/>
    <property type="match status" value="1"/>
</dbReference>
<proteinExistence type="predicted"/>
<feature type="compositionally biased region" description="Basic and acidic residues" evidence="1">
    <location>
        <begin position="116"/>
        <end position="126"/>
    </location>
</feature>
<sequence>MSRDSLHKDHNEDYHYALRDNTPPLDHYDIGSQHNIAQDVSVGSGKDRAMSMSEVTPARCAPRSQLRDGAAMTRERKQQSHTTIARPILSRGSTTQSSSVIMQAASRTLKRKRDIHRREEQARRDRLRDSMARLAALVSTSCCGPDCTVEDAGARPDDGGTESSNSILTTNAETLESAIRHITCLRRCLEGRTAARQIGDGEGAELKAVIVL</sequence>
<name>A0A1J7IYI5_9PEZI</name>
<dbReference type="Pfam" id="PF00010">
    <property type="entry name" value="HLH"/>
    <property type="match status" value="1"/>
</dbReference>
<organism evidence="3 4">
    <name type="scientific">Coniochaeta ligniaria NRRL 30616</name>
    <dbReference type="NCBI Taxonomy" id="1408157"/>
    <lineage>
        <taxon>Eukaryota</taxon>
        <taxon>Fungi</taxon>
        <taxon>Dikarya</taxon>
        <taxon>Ascomycota</taxon>
        <taxon>Pezizomycotina</taxon>
        <taxon>Sordariomycetes</taxon>
        <taxon>Sordariomycetidae</taxon>
        <taxon>Coniochaetales</taxon>
        <taxon>Coniochaetaceae</taxon>
        <taxon>Coniochaeta</taxon>
    </lineage>
</organism>
<dbReference type="InParanoid" id="A0A1J7IYI5"/>
<accession>A0A1J7IYI5</accession>
<dbReference type="Proteomes" id="UP000182658">
    <property type="component" value="Unassembled WGS sequence"/>
</dbReference>
<reference evidence="3 4" key="1">
    <citation type="submission" date="2016-10" db="EMBL/GenBank/DDBJ databases">
        <title>Draft genome sequence of Coniochaeta ligniaria NRRL30616, a lignocellulolytic fungus for bioabatement of inhibitors in plant biomass hydrolysates.</title>
        <authorList>
            <consortium name="DOE Joint Genome Institute"/>
            <person name="Jimenez D.J."/>
            <person name="Hector R.E."/>
            <person name="Riley R."/>
            <person name="Sun H."/>
            <person name="Grigoriev I.V."/>
            <person name="Van Elsas J.D."/>
            <person name="Nichols N.N."/>
        </authorList>
    </citation>
    <scope>NUCLEOTIDE SEQUENCE [LARGE SCALE GENOMIC DNA]</scope>
    <source>
        <strain evidence="3 4">NRRL 30616</strain>
    </source>
</reference>
<evidence type="ECO:0000259" key="2">
    <source>
        <dbReference type="PROSITE" id="PS50888"/>
    </source>
</evidence>
<dbReference type="InterPro" id="IPR036638">
    <property type="entry name" value="HLH_DNA-bd_sf"/>
</dbReference>
<dbReference type="SMART" id="SM00353">
    <property type="entry name" value="HLH"/>
    <property type="match status" value="1"/>
</dbReference>
<dbReference type="GO" id="GO:0046983">
    <property type="term" value="F:protein dimerization activity"/>
    <property type="evidence" value="ECO:0007669"/>
    <property type="project" value="InterPro"/>
</dbReference>
<evidence type="ECO:0000256" key="1">
    <source>
        <dbReference type="SAM" id="MobiDB-lite"/>
    </source>
</evidence>
<protein>
    <recommendedName>
        <fullName evidence="2">BHLH domain-containing protein</fullName>
    </recommendedName>
</protein>
<feature type="region of interest" description="Disordered" evidence="1">
    <location>
        <begin position="41"/>
        <end position="126"/>
    </location>
</feature>
<evidence type="ECO:0000313" key="4">
    <source>
        <dbReference type="Proteomes" id="UP000182658"/>
    </source>
</evidence>
<gene>
    <name evidence="3" type="ORF">CONLIGDRAFT_694982</name>
</gene>
<keyword evidence="4" id="KW-1185">Reference proteome</keyword>
<dbReference type="Gene3D" id="4.10.280.10">
    <property type="entry name" value="Helix-loop-helix DNA-binding domain"/>
    <property type="match status" value="1"/>
</dbReference>
<dbReference type="InterPro" id="IPR011598">
    <property type="entry name" value="bHLH_dom"/>
</dbReference>